<dbReference type="Gene3D" id="3.40.1230.10">
    <property type="entry name" value="MTH938-like"/>
    <property type="match status" value="1"/>
</dbReference>
<dbReference type="SUPFAM" id="SSF64076">
    <property type="entry name" value="MTH938-like"/>
    <property type="match status" value="1"/>
</dbReference>
<reference evidence="1" key="1">
    <citation type="submission" date="2018-05" db="EMBL/GenBank/DDBJ databases">
        <authorList>
            <person name="Lanie J.A."/>
            <person name="Ng W.-L."/>
            <person name="Kazmierczak K.M."/>
            <person name="Andrzejewski T.M."/>
            <person name="Davidsen T.M."/>
            <person name="Wayne K.J."/>
            <person name="Tettelin H."/>
            <person name="Glass J.I."/>
            <person name="Rusch D."/>
            <person name="Podicherti R."/>
            <person name="Tsui H.-C.T."/>
            <person name="Winkler M.E."/>
        </authorList>
    </citation>
    <scope>NUCLEOTIDE SEQUENCE</scope>
</reference>
<dbReference type="Pfam" id="PF04430">
    <property type="entry name" value="DUF498"/>
    <property type="match status" value="1"/>
</dbReference>
<accession>A0A383BWY2</accession>
<sequence>MEFTQQSPNQNTVISIDESTITLSHTQLKIPCFISSKKVEEVSISSLEEISKEALFPLLSQESLDLLIIGTGKHSKFLSPKQQVSLSELGLGVESMNNVSACSSFNLLLSDLRPVGLLIL</sequence>
<organism evidence="1">
    <name type="scientific">marine metagenome</name>
    <dbReference type="NCBI Taxonomy" id="408172"/>
    <lineage>
        <taxon>unclassified sequences</taxon>
        <taxon>metagenomes</taxon>
        <taxon>ecological metagenomes</taxon>
    </lineage>
</organism>
<dbReference type="EMBL" id="UINC01204104">
    <property type="protein sequence ID" value="SVE24677.1"/>
    <property type="molecule type" value="Genomic_DNA"/>
</dbReference>
<evidence type="ECO:0008006" key="2">
    <source>
        <dbReference type="Google" id="ProtNLM"/>
    </source>
</evidence>
<protein>
    <recommendedName>
        <fullName evidence="2">NADH dehydrogenase [ubiquinone] 1 alpha subcomplex assembly factor 3</fullName>
    </recommendedName>
</protein>
<dbReference type="PANTHER" id="PTHR21192">
    <property type="entry name" value="NUCLEAR PROTEIN E3-3"/>
    <property type="match status" value="1"/>
</dbReference>
<name>A0A383BWY2_9ZZZZ</name>
<evidence type="ECO:0000313" key="1">
    <source>
        <dbReference type="EMBL" id="SVE24677.1"/>
    </source>
</evidence>
<dbReference type="CDD" id="cd00248">
    <property type="entry name" value="Mth938-like"/>
    <property type="match status" value="1"/>
</dbReference>
<dbReference type="AlphaFoldDB" id="A0A383BWY2"/>
<dbReference type="PANTHER" id="PTHR21192:SF2">
    <property type="entry name" value="NADH DEHYDROGENASE [UBIQUINONE] 1 ALPHA SUBCOMPLEX ASSEMBLY FACTOR 3"/>
    <property type="match status" value="1"/>
</dbReference>
<dbReference type="InterPro" id="IPR036748">
    <property type="entry name" value="MTH938-like_sf"/>
</dbReference>
<gene>
    <name evidence="1" type="ORF">METZ01_LOCUS477531</name>
</gene>
<dbReference type="InterPro" id="IPR007523">
    <property type="entry name" value="NDUFAF3/AAMDC"/>
</dbReference>
<proteinExistence type="predicted"/>